<proteinExistence type="predicted"/>
<dbReference type="CDD" id="cd14820">
    <property type="entry name" value="TRAX"/>
    <property type="match status" value="1"/>
</dbReference>
<dbReference type="GO" id="GO:0043565">
    <property type="term" value="F:sequence-specific DNA binding"/>
    <property type="evidence" value="ECO:0007669"/>
    <property type="project" value="InterPro"/>
</dbReference>
<keyword evidence="1" id="KW-0460">Magnesium</keyword>
<dbReference type="EMBL" id="DTBZ01000163">
    <property type="protein sequence ID" value="HGQ19033.1"/>
    <property type="molecule type" value="Genomic_DNA"/>
</dbReference>
<dbReference type="InterPro" id="IPR036081">
    <property type="entry name" value="Translin_sf"/>
</dbReference>
<accession>A0A7J3JT69</accession>
<gene>
    <name evidence="2" type="ORF">ENU30_08720</name>
</gene>
<dbReference type="Pfam" id="PF01997">
    <property type="entry name" value="Translin"/>
    <property type="match status" value="1"/>
</dbReference>
<evidence type="ECO:0000256" key="1">
    <source>
        <dbReference type="PIRSR" id="PIRSR602848-1"/>
    </source>
</evidence>
<dbReference type="PANTHER" id="PTHR10741">
    <property type="entry name" value="TRANSLIN AND TRANSLIN ASSOCIATED PROTEIN X"/>
    <property type="match status" value="1"/>
</dbReference>
<feature type="binding site" evidence="1">
    <location>
        <position position="105"/>
    </location>
    <ligand>
        <name>Mg(2+)</name>
        <dbReference type="ChEBI" id="CHEBI:18420"/>
    </ligand>
</feature>
<dbReference type="InterPro" id="IPR002848">
    <property type="entry name" value="Translin_fam"/>
</dbReference>
<protein>
    <recommendedName>
        <fullName evidence="3">Haloacid dehalogenase</fullName>
    </recommendedName>
</protein>
<evidence type="ECO:0008006" key="3">
    <source>
        <dbReference type="Google" id="ProtNLM"/>
    </source>
</evidence>
<reference evidence="2" key="1">
    <citation type="journal article" date="2020" name="mSystems">
        <title>Genome- and Community-Level Interaction Insights into Carbon Utilization and Element Cycling Functions of Hydrothermarchaeota in Hydrothermal Sediment.</title>
        <authorList>
            <person name="Zhou Z."/>
            <person name="Liu Y."/>
            <person name="Xu W."/>
            <person name="Pan J."/>
            <person name="Luo Z.H."/>
            <person name="Li M."/>
        </authorList>
    </citation>
    <scope>NUCLEOTIDE SEQUENCE [LARGE SCALE GENOMIC DNA]</scope>
    <source>
        <strain evidence="2">SpSt-657</strain>
    </source>
</reference>
<organism evidence="2">
    <name type="scientific">Ignisphaera aggregans</name>
    <dbReference type="NCBI Taxonomy" id="334771"/>
    <lineage>
        <taxon>Archaea</taxon>
        <taxon>Thermoproteota</taxon>
        <taxon>Thermoprotei</taxon>
        <taxon>Desulfurococcales</taxon>
        <taxon>Desulfurococcaceae</taxon>
        <taxon>Ignisphaera</taxon>
    </lineage>
</organism>
<comment type="caution">
    <text evidence="2">The sequence shown here is derived from an EMBL/GenBank/DDBJ whole genome shotgun (WGS) entry which is preliminary data.</text>
</comment>
<evidence type="ECO:0000313" key="2">
    <source>
        <dbReference type="EMBL" id="HGQ19033.1"/>
    </source>
</evidence>
<keyword evidence="1" id="KW-0479">Metal-binding</keyword>
<dbReference type="SUPFAM" id="SSF74784">
    <property type="entry name" value="Translin"/>
    <property type="match status" value="1"/>
</dbReference>
<name>A0A7J3JT69_9CREN</name>
<feature type="binding site" evidence="1">
    <location>
        <position position="141"/>
    </location>
    <ligand>
        <name>Mg(2+)</name>
        <dbReference type="ChEBI" id="CHEBI:18420"/>
    </ligand>
</feature>
<dbReference type="GO" id="GO:0046872">
    <property type="term" value="F:metal ion binding"/>
    <property type="evidence" value="ECO:0007669"/>
    <property type="project" value="UniProtKB-KW"/>
</dbReference>
<dbReference type="AlphaFoldDB" id="A0A7J3JT69"/>
<sequence>MQYIFKLATFYTVYCTVLAMSEEDLQLIKNYLDRIEAAREHLIKQSRDIIGLCKRAIHVCVRGGDASKLVSDLKYRFTELYNSVKNIPELFYSNLLQSIAIEYVEALQFYNVVKESRFATLNELGVHPVAYILGLLDVIGELKRYSLELIKNNKIDDSFSILEKAESIYDLLSTLNYTDAIVPGFRRKLDIYRKVIDDWRELLIDLRSRKDLIDRIERIAI</sequence>
<dbReference type="Gene3D" id="1.20.58.2140">
    <property type="match status" value="1"/>
</dbReference>